<dbReference type="HOGENOM" id="CLU_035063_4_0_5"/>
<evidence type="ECO:0000259" key="1">
    <source>
        <dbReference type="Pfam" id="PF01261"/>
    </source>
</evidence>
<reference evidence="2 3" key="1">
    <citation type="journal article" date="2009" name="J. Bacteriol.">
        <title>Genome sequences of three Agrobacterium biovars help elucidate the evolution of multichromosome genomes in bacteria.</title>
        <authorList>
            <person name="Slater S.C."/>
            <person name="Goldman B.S."/>
            <person name="Goodner B."/>
            <person name="Setubal J.C."/>
            <person name="Farrand S.K."/>
            <person name="Nester E.W."/>
            <person name="Burr T.J."/>
            <person name="Banta L."/>
            <person name="Dickerman A.W."/>
            <person name="Paulsen I."/>
            <person name="Otten L."/>
            <person name="Suen G."/>
            <person name="Welch R."/>
            <person name="Almeida N.F."/>
            <person name="Arnold F."/>
            <person name="Burton O.T."/>
            <person name="Du Z."/>
            <person name="Ewing A."/>
            <person name="Godsy E."/>
            <person name="Heisel S."/>
            <person name="Houmiel K.L."/>
            <person name="Jhaveri J."/>
            <person name="Lu J."/>
            <person name="Miller N.M."/>
            <person name="Norton S."/>
            <person name="Chen Q."/>
            <person name="Phoolcharoen W."/>
            <person name="Ohlin V."/>
            <person name="Ondrusek D."/>
            <person name="Pride N."/>
            <person name="Stricklin S.L."/>
            <person name="Sun J."/>
            <person name="Wheeler C."/>
            <person name="Wilson L."/>
            <person name="Zhu H."/>
            <person name="Wood D.W."/>
        </authorList>
    </citation>
    <scope>NUCLEOTIDE SEQUENCE [LARGE SCALE GENOMIC DNA]</scope>
    <source>
        <strain evidence="3">K84 / ATCC BAA-868</strain>
    </source>
</reference>
<dbReference type="Gene3D" id="3.20.20.150">
    <property type="entry name" value="Divalent-metal-dependent TIM barrel enzymes"/>
    <property type="match status" value="1"/>
</dbReference>
<sequence length="294" mass="32476">MTAFPETIMWEGTVRSLSLREQIRATKTAGFDKLSTTPLKYIQSLLEGFSSEDMLQLAADSGIGISHLDPLCRWCRQWKPENIIGGGMPLAFFSFSVDDFLRIASTLKVESLTAMTVAPHGSMSVDEMTGDFAALCDRAADYGIRCDLEFIPLDWAIPDLATAWTIVRNADRKNSGLTFDFWHFVRSGLPFELLRTIPGDKISCVQLADGLAHVPAHRSKFQDCLEDRVPPGAGEFPISAILQTLKDIGGLRRVGPEVFSCEFDAMSADDIAVRCRETLVQALDSVGIRRTIPQ</sequence>
<evidence type="ECO:0000313" key="2">
    <source>
        <dbReference type="EMBL" id="ACM28811.1"/>
    </source>
</evidence>
<dbReference type="PANTHER" id="PTHR12110:SF48">
    <property type="entry name" value="BLL3656 PROTEIN"/>
    <property type="match status" value="1"/>
</dbReference>
<dbReference type="AlphaFoldDB" id="B9JMN0"/>
<name>B9JMN0_RHIR8</name>
<dbReference type="PANTHER" id="PTHR12110">
    <property type="entry name" value="HYDROXYPYRUVATE ISOMERASE"/>
    <property type="match status" value="1"/>
</dbReference>
<dbReference type="eggNOG" id="COG1082">
    <property type="taxonomic scope" value="Bacteria"/>
</dbReference>
<organism evidence="2 3">
    <name type="scientific">Rhizobium rhizogenes (strain K84 / ATCC BAA-868)</name>
    <name type="common">Agrobacterium radiobacter</name>
    <dbReference type="NCBI Taxonomy" id="311403"/>
    <lineage>
        <taxon>Bacteria</taxon>
        <taxon>Pseudomonadati</taxon>
        <taxon>Pseudomonadota</taxon>
        <taxon>Alphaproteobacteria</taxon>
        <taxon>Hyphomicrobiales</taxon>
        <taxon>Rhizobiaceae</taxon>
        <taxon>Rhizobium/Agrobacterium group</taxon>
        <taxon>Rhizobium</taxon>
    </lineage>
</organism>
<evidence type="ECO:0000313" key="3">
    <source>
        <dbReference type="Proteomes" id="UP000001600"/>
    </source>
</evidence>
<dbReference type="STRING" id="311403.Arad_7273"/>
<feature type="domain" description="Xylose isomerase-like TIM barrel" evidence="1">
    <location>
        <begin position="26"/>
        <end position="259"/>
    </location>
</feature>
<dbReference type="GO" id="GO:0016853">
    <property type="term" value="F:isomerase activity"/>
    <property type="evidence" value="ECO:0007669"/>
    <property type="project" value="UniProtKB-KW"/>
</dbReference>
<gene>
    <name evidence="2" type="ordered locus">Arad_7273</name>
</gene>
<proteinExistence type="predicted"/>
<dbReference type="InterPro" id="IPR036237">
    <property type="entry name" value="Xyl_isomerase-like_sf"/>
</dbReference>
<dbReference type="InterPro" id="IPR013022">
    <property type="entry name" value="Xyl_isomerase-like_TIM-brl"/>
</dbReference>
<dbReference type="KEGG" id="ara:Arad_7273"/>
<dbReference type="EMBL" id="CP000629">
    <property type="protein sequence ID" value="ACM28811.1"/>
    <property type="molecule type" value="Genomic_DNA"/>
</dbReference>
<keyword evidence="2" id="KW-0413">Isomerase</keyword>
<dbReference type="Proteomes" id="UP000001600">
    <property type="component" value="Chromosome 2"/>
</dbReference>
<dbReference type="SUPFAM" id="SSF51658">
    <property type="entry name" value="Xylose isomerase-like"/>
    <property type="match status" value="1"/>
</dbReference>
<dbReference type="RefSeq" id="WP_007689104.1">
    <property type="nucleotide sequence ID" value="NC_011983.1"/>
</dbReference>
<accession>B9JMN0</accession>
<dbReference type="InterPro" id="IPR050312">
    <property type="entry name" value="IolE/XylAMocC-like"/>
</dbReference>
<dbReference type="Pfam" id="PF01261">
    <property type="entry name" value="AP_endonuc_2"/>
    <property type="match status" value="1"/>
</dbReference>
<protein>
    <submittedName>
        <fullName evidence="2">Xylose isomerase domain protein</fullName>
    </submittedName>
</protein>